<proteinExistence type="predicted"/>
<evidence type="ECO:0000313" key="1">
    <source>
        <dbReference type="EMBL" id="KKK81884.1"/>
    </source>
</evidence>
<feature type="non-terminal residue" evidence="1">
    <location>
        <position position="1"/>
    </location>
</feature>
<gene>
    <name evidence="1" type="ORF">LCGC14_2808910</name>
</gene>
<dbReference type="EMBL" id="LAZR01052924">
    <property type="protein sequence ID" value="KKK81884.1"/>
    <property type="molecule type" value="Genomic_DNA"/>
</dbReference>
<sequence length="58" mass="6901">EATVQFLHKHAKNKKVFYENMKVLKLEKCCGKFLRNYKLLRLKKSLGNITGNRKCLFE</sequence>
<comment type="caution">
    <text evidence="1">The sequence shown here is derived from an EMBL/GenBank/DDBJ whole genome shotgun (WGS) entry which is preliminary data.</text>
</comment>
<protein>
    <submittedName>
        <fullName evidence="1">Uncharacterized protein</fullName>
    </submittedName>
</protein>
<reference evidence="1" key="1">
    <citation type="journal article" date="2015" name="Nature">
        <title>Complex archaea that bridge the gap between prokaryotes and eukaryotes.</title>
        <authorList>
            <person name="Spang A."/>
            <person name="Saw J.H."/>
            <person name="Jorgensen S.L."/>
            <person name="Zaremba-Niedzwiedzka K."/>
            <person name="Martijn J."/>
            <person name="Lind A.E."/>
            <person name="van Eijk R."/>
            <person name="Schleper C."/>
            <person name="Guy L."/>
            <person name="Ettema T.J."/>
        </authorList>
    </citation>
    <scope>NUCLEOTIDE SEQUENCE</scope>
</reference>
<name>A0A0F9ATZ6_9ZZZZ</name>
<organism evidence="1">
    <name type="scientific">marine sediment metagenome</name>
    <dbReference type="NCBI Taxonomy" id="412755"/>
    <lineage>
        <taxon>unclassified sequences</taxon>
        <taxon>metagenomes</taxon>
        <taxon>ecological metagenomes</taxon>
    </lineage>
</organism>
<accession>A0A0F9ATZ6</accession>
<dbReference type="AlphaFoldDB" id="A0A0F9ATZ6"/>